<feature type="transmembrane region" description="Helical" evidence="6">
    <location>
        <begin position="334"/>
        <end position="356"/>
    </location>
</feature>
<feature type="domain" description="Major facilitator superfamily (MFS) profile" evidence="7">
    <location>
        <begin position="22"/>
        <end position="423"/>
    </location>
</feature>
<evidence type="ECO:0000256" key="4">
    <source>
        <dbReference type="ARBA" id="ARBA00022989"/>
    </source>
</evidence>
<evidence type="ECO:0000313" key="9">
    <source>
        <dbReference type="Proteomes" id="UP000468638"/>
    </source>
</evidence>
<proteinExistence type="predicted"/>
<feature type="transmembrane region" description="Helical" evidence="6">
    <location>
        <begin position="147"/>
        <end position="166"/>
    </location>
</feature>
<dbReference type="InterPro" id="IPR050327">
    <property type="entry name" value="Proton-linked_MCT"/>
</dbReference>
<dbReference type="Pfam" id="PF07690">
    <property type="entry name" value="MFS_1"/>
    <property type="match status" value="1"/>
</dbReference>
<gene>
    <name evidence="8" type="ORF">GLW05_21450</name>
</gene>
<dbReference type="PANTHER" id="PTHR11360:SF308">
    <property type="entry name" value="BLL3089 PROTEIN"/>
    <property type="match status" value="1"/>
</dbReference>
<evidence type="ECO:0000256" key="2">
    <source>
        <dbReference type="ARBA" id="ARBA00022448"/>
    </source>
</evidence>
<dbReference type="Proteomes" id="UP000468638">
    <property type="component" value="Unassembled WGS sequence"/>
</dbReference>
<feature type="transmembrane region" description="Helical" evidence="6">
    <location>
        <begin position="368"/>
        <end position="391"/>
    </location>
</feature>
<dbReference type="PANTHER" id="PTHR11360">
    <property type="entry name" value="MONOCARBOXYLATE TRANSPORTER"/>
    <property type="match status" value="1"/>
</dbReference>
<dbReference type="Gene3D" id="1.20.1250.20">
    <property type="entry name" value="MFS general substrate transporter like domains"/>
    <property type="match status" value="2"/>
</dbReference>
<keyword evidence="2" id="KW-0813">Transport</keyword>
<dbReference type="InterPro" id="IPR011701">
    <property type="entry name" value="MFS"/>
</dbReference>
<dbReference type="AlphaFoldDB" id="A0A6I5A724"/>
<dbReference type="GO" id="GO:0022857">
    <property type="term" value="F:transmembrane transporter activity"/>
    <property type="evidence" value="ECO:0007669"/>
    <property type="project" value="InterPro"/>
</dbReference>
<dbReference type="CDD" id="cd17355">
    <property type="entry name" value="MFS_YcxA_like"/>
    <property type="match status" value="1"/>
</dbReference>
<sequence length="429" mass="47839">MNQPDSVGNPPVRTPFYYGWMVVFLAGLSVFFSGPGQTYSISIFIEHYIEDFEYSRSLVSGLYSTATLCAGFTLFLVGRIVDRVGQRLMLTVVGGLLALACFWNSFLVGPVMMFLGFFMLRLFGQGSLTLIPNTLVPQWFITKRGRALSVMAVGGFVSSALLPPLNTWLIDVFGWRNAWLFWGILLLLVFVPLVYFFVRNQPKDIGEVPDGNPKKKSSDEMDANPNVEINEKSWTLREAMKTRAFWLILFCVSVPALVNTGVTFHMVSIAEGKGLTKEVAALVLSLMAFVGFPVTFLVGYLVDRISVHYLLAITFVGHIFALLVLLQVGSWTGAVIYGVMWGLVNGFERIVLNIVWPNYFGREYLGSIKGLAQTVMVVGSAFGPLPFGLFYDWFGGYQQIIWIMMIFPLIAAIFSLLSPKPTYEAYHSA</sequence>
<comment type="subcellular location">
    <subcellularLocation>
        <location evidence="1">Cell membrane</location>
        <topology evidence="1">Multi-pass membrane protein</topology>
    </subcellularLocation>
</comment>
<dbReference type="PROSITE" id="PS50850">
    <property type="entry name" value="MFS"/>
    <property type="match status" value="1"/>
</dbReference>
<evidence type="ECO:0000313" key="8">
    <source>
        <dbReference type="EMBL" id="MYL36127.1"/>
    </source>
</evidence>
<keyword evidence="5 6" id="KW-0472">Membrane</keyword>
<feature type="transmembrane region" description="Helical" evidence="6">
    <location>
        <begin position="279"/>
        <end position="302"/>
    </location>
</feature>
<feature type="transmembrane region" description="Helical" evidence="6">
    <location>
        <begin position="16"/>
        <end position="34"/>
    </location>
</feature>
<keyword evidence="4 6" id="KW-1133">Transmembrane helix</keyword>
<evidence type="ECO:0000256" key="1">
    <source>
        <dbReference type="ARBA" id="ARBA00004651"/>
    </source>
</evidence>
<evidence type="ECO:0000256" key="3">
    <source>
        <dbReference type="ARBA" id="ARBA00022692"/>
    </source>
</evidence>
<dbReference type="GO" id="GO:0005886">
    <property type="term" value="C:plasma membrane"/>
    <property type="evidence" value="ECO:0007669"/>
    <property type="project" value="UniProtKB-SubCell"/>
</dbReference>
<dbReference type="InterPro" id="IPR036259">
    <property type="entry name" value="MFS_trans_sf"/>
</dbReference>
<feature type="transmembrane region" description="Helical" evidence="6">
    <location>
        <begin position="397"/>
        <end position="417"/>
    </location>
</feature>
<evidence type="ECO:0000256" key="5">
    <source>
        <dbReference type="ARBA" id="ARBA00023136"/>
    </source>
</evidence>
<comment type="caution">
    <text evidence="8">The sequence shown here is derived from an EMBL/GenBank/DDBJ whole genome shotgun (WGS) entry which is preliminary data.</text>
</comment>
<protein>
    <submittedName>
        <fullName evidence="8">MFS transporter</fullName>
    </submittedName>
</protein>
<evidence type="ECO:0000256" key="6">
    <source>
        <dbReference type="SAM" id="Phobius"/>
    </source>
</evidence>
<name>A0A6I5A724_9BACI</name>
<organism evidence="8 9">
    <name type="scientific">Pontibacillus yanchengensis</name>
    <dbReference type="NCBI Taxonomy" id="462910"/>
    <lineage>
        <taxon>Bacteria</taxon>
        <taxon>Bacillati</taxon>
        <taxon>Bacillota</taxon>
        <taxon>Bacilli</taxon>
        <taxon>Bacillales</taxon>
        <taxon>Bacillaceae</taxon>
        <taxon>Pontibacillus</taxon>
    </lineage>
</organism>
<feature type="transmembrane region" description="Helical" evidence="6">
    <location>
        <begin position="309"/>
        <end position="328"/>
    </location>
</feature>
<feature type="transmembrane region" description="Helical" evidence="6">
    <location>
        <begin position="178"/>
        <end position="198"/>
    </location>
</feature>
<dbReference type="OrthoDB" id="182417at2"/>
<dbReference type="RefSeq" id="WP_160849999.1">
    <property type="nucleotide sequence ID" value="NZ_WMEQ01000029.1"/>
</dbReference>
<dbReference type="SUPFAM" id="SSF103473">
    <property type="entry name" value="MFS general substrate transporter"/>
    <property type="match status" value="1"/>
</dbReference>
<accession>A0A6I5A724</accession>
<evidence type="ECO:0000259" key="7">
    <source>
        <dbReference type="PROSITE" id="PS50850"/>
    </source>
</evidence>
<feature type="transmembrane region" description="Helical" evidence="6">
    <location>
        <begin position="244"/>
        <end position="267"/>
    </location>
</feature>
<dbReference type="InterPro" id="IPR020846">
    <property type="entry name" value="MFS_dom"/>
</dbReference>
<reference evidence="8 9" key="1">
    <citation type="submission" date="2019-11" db="EMBL/GenBank/DDBJ databases">
        <title>Genome sequences of 17 halophilic strains isolated from different environments.</title>
        <authorList>
            <person name="Furrow R.E."/>
        </authorList>
    </citation>
    <scope>NUCLEOTIDE SEQUENCE [LARGE SCALE GENOMIC DNA]</scope>
    <source>
        <strain evidence="8 9">22514_16_FS</strain>
    </source>
</reference>
<dbReference type="EMBL" id="WMEQ01000029">
    <property type="protein sequence ID" value="MYL36127.1"/>
    <property type="molecule type" value="Genomic_DNA"/>
</dbReference>
<feature type="transmembrane region" description="Helical" evidence="6">
    <location>
        <begin position="54"/>
        <end position="76"/>
    </location>
</feature>
<keyword evidence="3 6" id="KW-0812">Transmembrane</keyword>